<gene>
    <name evidence="1" type="ORF">MAG551_01582</name>
</gene>
<accession>A0A942A0K7</accession>
<name>A0A942A0K7_9BACT</name>
<proteinExistence type="predicted"/>
<protein>
    <submittedName>
        <fullName evidence="1">Uncharacterized protein</fullName>
    </submittedName>
</protein>
<dbReference type="Proteomes" id="UP000722750">
    <property type="component" value="Unassembled WGS sequence"/>
</dbReference>
<evidence type="ECO:0000313" key="2">
    <source>
        <dbReference type="Proteomes" id="UP000722750"/>
    </source>
</evidence>
<reference evidence="1" key="1">
    <citation type="journal article" date="2021" name="ISME J.">
        <title>Fine-scale metabolic discontinuity in a stratified prokaryote microbiome of a Red Sea deep halocline.</title>
        <authorList>
            <person name="Michoud G."/>
            <person name="Ngugi D.K."/>
            <person name="Barozzi A."/>
            <person name="Merlino G."/>
            <person name="Calleja M.L."/>
            <person name="Delgado-Huertas A."/>
            <person name="Moran X.A.G."/>
            <person name="Daffonchio D."/>
        </authorList>
    </citation>
    <scope>NUCLEOTIDE SEQUENCE</scope>
    <source>
        <strain evidence="1">SuakinDeep_MAG55_1</strain>
    </source>
</reference>
<dbReference type="AlphaFoldDB" id="A0A942A0K7"/>
<evidence type="ECO:0000313" key="1">
    <source>
        <dbReference type="EMBL" id="MBS1258523.1"/>
    </source>
</evidence>
<organism evidence="1 2">
    <name type="scientific">Candidatus Scalindua arabica</name>
    <dbReference type="NCBI Taxonomy" id="1127984"/>
    <lineage>
        <taxon>Bacteria</taxon>
        <taxon>Pseudomonadati</taxon>
        <taxon>Planctomycetota</taxon>
        <taxon>Candidatus Brocadiia</taxon>
        <taxon>Candidatus Brocadiales</taxon>
        <taxon>Candidatus Scalinduaceae</taxon>
        <taxon>Candidatus Scalindua</taxon>
    </lineage>
</organism>
<sequence length="93" mass="10455">MNDNMSSIKGVAEKLGRGAKAVSEEIRERIPAYLDLLKTLASLGKNISLDVDRGEIKIKECFINEFVKEISIGDKNLQSIRVKYSAFHTGWQQ</sequence>
<comment type="caution">
    <text evidence="1">The sequence shown here is derived from an EMBL/GenBank/DDBJ whole genome shotgun (WGS) entry which is preliminary data.</text>
</comment>
<dbReference type="EMBL" id="JAANXD010000065">
    <property type="protein sequence ID" value="MBS1258523.1"/>
    <property type="molecule type" value="Genomic_DNA"/>
</dbReference>